<dbReference type="InterPro" id="IPR002528">
    <property type="entry name" value="MATE_fam"/>
</dbReference>
<dbReference type="InterPro" id="IPR002797">
    <property type="entry name" value="Polysacc_synth"/>
</dbReference>
<evidence type="ECO:0000313" key="7">
    <source>
        <dbReference type="EMBL" id="PWE85970.1"/>
    </source>
</evidence>
<feature type="transmembrane region" description="Helical" evidence="6">
    <location>
        <begin position="126"/>
        <end position="149"/>
    </location>
</feature>
<dbReference type="OrthoDB" id="9775950at2"/>
<dbReference type="InterPro" id="IPR024923">
    <property type="entry name" value="PG_synth_SpoVB"/>
</dbReference>
<evidence type="ECO:0000256" key="4">
    <source>
        <dbReference type="ARBA" id="ARBA00022989"/>
    </source>
</evidence>
<reference evidence="7 8" key="1">
    <citation type="submission" date="2014-09" db="EMBL/GenBank/DDBJ databases">
        <title>Butyrate-producing bacteria isolated from human gut.</title>
        <authorList>
            <person name="Zhang Q."/>
            <person name="Zhao L."/>
        </authorList>
    </citation>
    <scope>NUCLEOTIDE SEQUENCE [LARGE SCALE GENOMIC DNA]</scope>
    <source>
        <strain evidence="7 8">21</strain>
    </source>
</reference>
<dbReference type="CDD" id="cd13124">
    <property type="entry name" value="MATE_SpoVB_like"/>
    <property type="match status" value="1"/>
</dbReference>
<keyword evidence="5 6" id="KW-0472">Membrane</keyword>
<feature type="transmembrane region" description="Helical" evidence="6">
    <location>
        <begin position="395"/>
        <end position="414"/>
    </location>
</feature>
<evidence type="ECO:0000256" key="2">
    <source>
        <dbReference type="ARBA" id="ARBA00022475"/>
    </source>
</evidence>
<evidence type="ECO:0000256" key="3">
    <source>
        <dbReference type="ARBA" id="ARBA00022692"/>
    </source>
</evidence>
<feature type="transmembrane region" description="Helical" evidence="6">
    <location>
        <begin position="87"/>
        <end position="106"/>
    </location>
</feature>
<feature type="transmembrane region" description="Helical" evidence="6">
    <location>
        <begin position="287"/>
        <end position="311"/>
    </location>
</feature>
<dbReference type="EMBL" id="JRFU01000140">
    <property type="protein sequence ID" value="PWE85970.1"/>
    <property type="molecule type" value="Genomic_DNA"/>
</dbReference>
<feature type="transmembrane region" description="Helical" evidence="6">
    <location>
        <begin position="332"/>
        <end position="356"/>
    </location>
</feature>
<dbReference type="RefSeq" id="WP_109216318.1">
    <property type="nucleotide sequence ID" value="NZ_JRFU01000140.1"/>
</dbReference>
<evidence type="ECO:0000256" key="1">
    <source>
        <dbReference type="ARBA" id="ARBA00004651"/>
    </source>
</evidence>
<keyword evidence="4 6" id="KW-1133">Transmembrane helix</keyword>
<dbReference type="Pfam" id="PF01943">
    <property type="entry name" value="Polysacc_synt"/>
    <property type="match status" value="1"/>
</dbReference>
<dbReference type="GO" id="GO:0005886">
    <property type="term" value="C:plasma membrane"/>
    <property type="evidence" value="ECO:0007669"/>
    <property type="project" value="UniProtKB-SubCell"/>
</dbReference>
<keyword evidence="2" id="KW-1003">Cell membrane</keyword>
<comment type="subcellular location">
    <subcellularLocation>
        <location evidence="1">Cell membrane</location>
        <topology evidence="1">Multi-pass membrane protein</topology>
    </subcellularLocation>
</comment>
<dbReference type="GO" id="GO:0015297">
    <property type="term" value="F:antiporter activity"/>
    <property type="evidence" value="ECO:0007669"/>
    <property type="project" value="InterPro"/>
</dbReference>
<keyword evidence="3 6" id="KW-0812">Transmembrane</keyword>
<evidence type="ECO:0000256" key="6">
    <source>
        <dbReference type="SAM" id="Phobius"/>
    </source>
</evidence>
<accession>A0A2V1JMI8</accession>
<gene>
    <name evidence="7" type="ORF">LG34_12705</name>
</gene>
<evidence type="ECO:0000313" key="8">
    <source>
        <dbReference type="Proteomes" id="UP000245288"/>
    </source>
</evidence>
<dbReference type="PIRSF" id="PIRSF038958">
    <property type="entry name" value="PG_synth_SpoVB"/>
    <property type="match status" value="1"/>
</dbReference>
<dbReference type="PANTHER" id="PTHR30250">
    <property type="entry name" value="PST FAMILY PREDICTED COLANIC ACID TRANSPORTER"/>
    <property type="match status" value="1"/>
</dbReference>
<comment type="caution">
    <text evidence="7">The sequence shown here is derived from an EMBL/GenBank/DDBJ whole genome shotgun (WGS) entry which is preliminary data.</text>
</comment>
<dbReference type="Proteomes" id="UP000245288">
    <property type="component" value="Unassembled WGS sequence"/>
</dbReference>
<dbReference type="PANTHER" id="PTHR30250:SF24">
    <property type="entry name" value="STAGE V SPORULATION PROTEIN B"/>
    <property type="match status" value="1"/>
</dbReference>
<protein>
    <submittedName>
        <fullName evidence="7">Uncharacterized protein</fullName>
    </submittedName>
</protein>
<dbReference type="InterPro" id="IPR050833">
    <property type="entry name" value="Poly_Biosynth_Transport"/>
</dbReference>
<name>A0A2V1JMI8_EUBRA</name>
<feature type="transmembrane region" description="Helical" evidence="6">
    <location>
        <begin position="368"/>
        <end position="388"/>
    </location>
</feature>
<dbReference type="Pfam" id="PF01554">
    <property type="entry name" value="MatE"/>
    <property type="match status" value="1"/>
</dbReference>
<sequence>MVLHTNTLKNNLISGTLLLTLTGILSRIIGFYYKIFLSRTIGAEGLGIYQLIFPVFALIIAVSAAGIQTAISRYCAQCQMEQQARRYLVTGLVLSLLLSGICIAFVQTYAPWIGSVLLEDARTVSLLRLMTFSLPFACIHSCINGYYFGKKKAAIPSISQLLEQLIRVAGVWLLIQILTEQGNLPSPEIAVWGILFGEVTAALYSVTMLLFSHEKNPTQASLSLPPESRSYLQVLRELCTMTLPLTCNRILLSICQSAEAILIPMKLRDFGYTNSDSLSVYGILTGMVFSTILFPCVLSNSLSVMLLPAISEANSRNRMDLIKKAVQKTTQLCVILGLLCTLGFLLGGNWIGIHLFHNALAGLYVRTLSWICPFLFLATTLCSILHGLGKPTLTMLINLSGAILRIGFIFVGIPRIGLSAYLWGMLASQILISGLALISLRKTPKLPKQSA</sequence>
<feature type="transmembrane region" description="Helical" evidence="6">
    <location>
        <begin position="190"/>
        <end position="211"/>
    </location>
</feature>
<proteinExistence type="predicted"/>
<dbReference type="GO" id="GO:0042910">
    <property type="term" value="F:xenobiotic transmembrane transporter activity"/>
    <property type="evidence" value="ECO:0007669"/>
    <property type="project" value="InterPro"/>
</dbReference>
<organism evidence="7 8">
    <name type="scientific">Eubacterium ramulus</name>
    <dbReference type="NCBI Taxonomy" id="39490"/>
    <lineage>
        <taxon>Bacteria</taxon>
        <taxon>Bacillati</taxon>
        <taxon>Bacillota</taxon>
        <taxon>Clostridia</taxon>
        <taxon>Eubacteriales</taxon>
        <taxon>Eubacteriaceae</taxon>
        <taxon>Eubacterium</taxon>
    </lineage>
</organism>
<dbReference type="AlphaFoldDB" id="A0A2V1JMI8"/>
<feature type="transmembrane region" description="Helical" evidence="6">
    <location>
        <begin position="47"/>
        <end position="67"/>
    </location>
</feature>
<feature type="transmembrane region" description="Helical" evidence="6">
    <location>
        <begin position="420"/>
        <end position="440"/>
    </location>
</feature>
<feature type="transmembrane region" description="Helical" evidence="6">
    <location>
        <begin position="12"/>
        <end position="35"/>
    </location>
</feature>
<keyword evidence="8" id="KW-1185">Reference proteome</keyword>
<evidence type="ECO:0000256" key="5">
    <source>
        <dbReference type="ARBA" id="ARBA00023136"/>
    </source>
</evidence>